<dbReference type="PANTHER" id="PTHR11562">
    <property type="entry name" value="CATION EFFLUX PROTEIN/ ZINC TRANSPORTER"/>
    <property type="match status" value="1"/>
</dbReference>
<evidence type="ECO:0000313" key="14">
    <source>
        <dbReference type="Proteomes" id="UP001605036"/>
    </source>
</evidence>
<feature type="transmembrane region" description="Helical" evidence="10">
    <location>
        <begin position="61"/>
        <end position="85"/>
    </location>
</feature>
<evidence type="ECO:0000256" key="9">
    <source>
        <dbReference type="SAM" id="MobiDB-lite"/>
    </source>
</evidence>
<sequence length="446" mass="48651">MCPSSSSPEPISSNGDRSITLVEAGGEECGKSKKHGEFAGDGAVDDQELERASASKKLTRAVAVCFLFMLLEIVGGSLAGSLAILSDAAHLLSDVAGLGISLLALRASQWSATSLYSYGYLRLEVIGALVSVQMIWAMTGYIVYEAVQRPYLGAQHIDGRLMCIIAALGVVANFMMIFLLGHDHEHGGDGGHVHSSVHHHHHELRTPHFHDGESLNHKENHVHRRGEHQVEDSLIRTESLDCSHESWKQQMVEDEEEAASLVRRRNSSSSDDVHQGNPVNAKSSQNLNLRGAYLHVVGDLIQSVGVLITGIIIWVKPEWQFIDPLCSFLFSVVVLSTTVRMVRDVLSVLMESTPGDVDVAAVETGLLAIQGVDAVRQLHVWALTTGTNALTCHLHIKLGLGGAQAKDVLRNATRFCKVEQKMKFVTIQLEDALFSEPNEPSIVRME</sequence>
<protein>
    <recommendedName>
        <fullName evidence="15">Zinc transporter</fullName>
    </recommendedName>
</protein>
<evidence type="ECO:0000313" key="13">
    <source>
        <dbReference type="EMBL" id="KAL2612102.1"/>
    </source>
</evidence>
<evidence type="ECO:0000256" key="6">
    <source>
        <dbReference type="ARBA" id="ARBA00022989"/>
    </source>
</evidence>
<evidence type="ECO:0008006" key="15">
    <source>
        <dbReference type="Google" id="ProtNLM"/>
    </source>
</evidence>
<evidence type="ECO:0000256" key="7">
    <source>
        <dbReference type="ARBA" id="ARBA00023065"/>
    </source>
</evidence>
<evidence type="ECO:0000256" key="4">
    <source>
        <dbReference type="ARBA" id="ARBA00022692"/>
    </source>
</evidence>
<keyword evidence="6 10" id="KW-1133">Transmembrane helix</keyword>
<keyword evidence="3" id="KW-0813">Transport</keyword>
<evidence type="ECO:0000256" key="5">
    <source>
        <dbReference type="ARBA" id="ARBA00022906"/>
    </source>
</evidence>
<evidence type="ECO:0000256" key="8">
    <source>
        <dbReference type="ARBA" id="ARBA00023136"/>
    </source>
</evidence>
<feature type="transmembrane region" description="Helical" evidence="10">
    <location>
        <begin position="120"/>
        <end position="144"/>
    </location>
</feature>
<dbReference type="InterPro" id="IPR027469">
    <property type="entry name" value="Cation_efflux_TMD_sf"/>
</dbReference>
<feature type="region of interest" description="Disordered" evidence="9">
    <location>
        <begin position="258"/>
        <end position="282"/>
    </location>
</feature>
<keyword evidence="7" id="KW-0406">Ion transport</keyword>
<evidence type="ECO:0000256" key="1">
    <source>
        <dbReference type="ARBA" id="ARBA00004141"/>
    </source>
</evidence>
<feature type="transmembrane region" description="Helical" evidence="10">
    <location>
        <begin position="159"/>
        <end position="180"/>
    </location>
</feature>
<dbReference type="InterPro" id="IPR058533">
    <property type="entry name" value="Cation_efflux_TM"/>
</dbReference>
<keyword evidence="14" id="KW-1185">Reference proteome</keyword>
<dbReference type="Pfam" id="PF16916">
    <property type="entry name" value="ZT_dimer"/>
    <property type="match status" value="1"/>
</dbReference>
<name>A0ABD1XT73_9MARC</name>
<evidence type="ECO:0000256" key="3">
    <source>
        <dbReference type="ARBA" id="ARBA00022448"/>
    </source>
</evidence>
<evidence type="ECO:0000259" key="12">
    <source>
        <dbReference type="Pfam" id="PF16916"/>
    </source>
</evidence>
<keyword evidence="5" id="KW-0862">Zinc</keyword>
<dbReference type="GO" id="GO:0006829">
    <property type="term" value="P:zinc ion transport"/>
    <property type="evidence" value="ECO:0007669"/>
    <property type="project" value="UniProtKB-KW"/>
</dbReference>
<organism evidence="13 14">
    <name type="scientific">Riccia fluitans</name>
    <dbReference type="NCBI Taxonomy" id="41844"/>
    <lineage>
        <taxon>Eukaryota</taxon>
        <taxon>Viridiplantae</taxon>
        <taxon>Streptophyta</taxon>
        <taxon>Embryophyta</taxon>
        <taxon>Marchantiophyta</taxon>
        <taxon>Marchantiopsida</taxon>
        <taxon>Marchantiidae</taxon>
        <taxon>Marchantiales</taxon>
        <taxon>Ricciaceae</taxon>
        <taxon>Riccia</taxon>
    </lineage>
</organism>
<reference evidence="13 14" key="1">
    <citation type="submission" date="2024-09" db="EMBL/GenBank/DDBJ databases">
        <title>Chromosome-scale assembly of Riccia fluitans.</title>
        <authorList>
            <person name="Paukszto L."/>
            <person name="Sawicki J."/>
            <person name="Karawczyk K."/>
            <person name="Piernik-Szablinska J."/>
            <person name="Szczecinska M."/>
            <person name="Mazdziarz M."/>
        </authorList>
    </citation>
    <scope>NUCLEOTIDE SEQUENCE [LARGE SCALE GENOMIC DNA]</scope>
    <source>
        <strain evidence="13">Rf_01</strain>
        <tissue evidence="13">Aerial parts of the thallus</tissue>
    </source>
</reference>
<evidence type="ECO:0000256" key="2">
    <source>
        <dbReference type="ARBA" id="ARBA00008873"/>
    </source>
</evidence>
<dbReference type="AlphaFoldDB" id="A0ABD1XT73"/>
<dbReference type="Pfam" id="PF01545">
    <property type="entry name" value="Cation_efflux"/>
    <property type="match status" value="1"/>
</dbReference>
<dbReference type="SUPFAM" id="SSF161111">
    <property type="entry name" value="Cation efflux protein transmembrane domain-like"/>
    <property type="match status" value="1"/>
</dbReference>
<comment type="similarity">
    <text evidence="2">Belongs to the cation diffusion facilitator (CDF) transporter (TC 2.A.4) family. SLC30A subfamily.</text>
</comment>
<feature type="domain" description="Cation efflux protein transmembrane" evidence="11">
    <location>
        <begin position="59"/>
        <end position="350"/>
    </location>
</feature>
<dbReference type="Gene3D" id="1.20.1510.10">
    <property type="entry name" value="Cation efflux protein transmembrane domain"/>
    <property type="match status" value="2"/>
</dbReference>
<feature type="domain" description="Cation efflux protein cytoplasmic" evidence="12">
    <location>
        <begin position="355"/>
        <end position="431"/>
    </location>
</feature>
<evidence type="ECO:0000259" key="11">
    <source>
        <dbReference type="Pfam" id="PF01545"/>
    </source>
</evidence>
<keyword evidence="8 10" id="KW-0472">Membrane</keyword>
<dbReference type="NCBIfam" id="TIGR01297">
    <property type="entry name" value="CDF"/>
    <property type="match status" value="1"/>
</dbReference>
<dbReference type="Proteomes" id="UP001605036">
    <property type="component" value="Unassembled WGS sequence"/>
</dbReference>
<dbReference type="InterPro" id="IPR027470">
    <property type="entry name" value="Cation_efflux_CTD"/>
</dbReference>
<dbReference type="GO" id="GO:0016020">
    <property type="term" value="C:membrane"/>
    <property type="evidence" value="ECO:0007669"/>
    <property type="project" value="UniProtKB-SubCell"/>
</dbReference>
<evidence type="ECO:0000256" key="10">
    <source>
        <dbReference type="SAM" id="Phobius"/>
    </source>
</evidence>
<gene>
    <name evidence="13" type="ORF">R1flu_023794</name>
</gene>
<keyword evidence="5" id="KW-0864">Zinc transport</keyword>
<dbReference type="EMBL" id="JBHFFA010000007">
    <property type="protein sequence ID" value="KAL2612102.1"/>
    <property type="molecule type" value="Genomic_DNA"/>
</dbReference>
<dbReference type="InterPro" id="IPR050681">
    <property type="entry name" value="CDF/SLC30A"/>
</dbReference>
<accession>A0ABD1XT73</accession>
<dbReference type="InterPro" id="IPR002524">
    <property type="entry name" value="Cation_efflux"/>
</dbReference>
<comment type="caution">
    <text evidence="13">The sequence shown here is derived from an EMBL/GenBank/DDBJ whole genome shotgun (WGS) entry which is preliminary data.</text>
</comment>
<dbReference type="PANTHER" id="PTHR11562:SF17">
    <property type="entry name" value="RE54080P-RELATED"/>
    <property type="match status" value="1"/>
</dbReference>
<proteinExistence type="inferred from homology"/>
<comment type="subcellular location">
    <subcellularLocation>
        <location evidence="1">Membrane</location>
        <topology evidence="1">Multi-pass membrane protein</topology>
    </subcellularLocation>
</comment>
<keyword evidence="4 10" id="KW-0812">Transmembrane</keyword>